<dbReference type="KEGG" id="eva:EIB75_10585"/>
<sequence>MRTFEEITYIIDEEKNSSTTTSQINSTSKTAIWNEWKNNVAYAHFVLEQSFEQHKAEVNWIINNKRPHNLLWYRNKALAFQYGFALINETDVYRTDYYDAATETWITATDDQVKASKVIKYAAVTEVQSTTESRLIVKIATEVDGELSPVPPEVFAAFKAYMNDIRDAGVKITVINYLPDILSLTIVIFRDPLVIDGNGNSILTGKRPVEDALKAFMKELPFNGELVLASLIDKLQGVQGVRIPHLIAAASKWIDPEVNNYGDFQQINVFKLPESGYFKIENFANISYVV</sequence>
<keyword evidence="2" id="KW-0808">Transferase</keyword>
<dbReference type="RefSeq" id="WP_124985406.1">
    <property type="nucleotide sequence ID" value="NZ_CP034160.1"/>
</dbReference>
<name>A0A3G8ZE67_9FLAO</name>
<dbReference type="KEGG" id="eva:EIB75_00955"/>
<evidence type="ECO:0000313" key="2">
    <source>
        <dbReference type="EMBL" id="AZI55669.1"/>
    </source>
</evidence>
<dbReference type="Proteomes" id="UP000272316">
    <property type="component" value="Chromosome"/>
</dbReference>
<reference evidence="2" key="1">
    <citation type="submission" date="2018-11" db="EMBL/GenBank/DDBJ databases">
        <title>Proposal to divide the Flavobacteriaceae and reorganize its genera based on Amino Acid Identity values calculated from whole genome sequences.</title>
        <authorList>
            <person name="Nicholson A.C."/>
            <person name="Gulvik C.A."/>
            <person name="Whitney A.M."/>
            <person name="Humrighouse B.W."/>
            <person name="Bell M."/>
            <person name="Holmes B."/>
            <person name="Steigerwalt A."/>
            <person name="Villarma A."/>
            <person name="Sheth M."/>
            <person name="Batra D."/>
            <person name="Pryor J."/>
            <person name="Bernardet J.-F."/>
            <person name="Hugo C."/>
            <person name="Kampfer P."/>
            <person name="Newman J."/>
            <person name="Mcquiston J.R."/>
        </authorList>
    </citation>
    <scope>NUCLEOTIDE SEQUENCE [LARGE SCALE GENOMIC DNA]</scope>
    <source>
        <strain evidence="2">H6466</strain>
    </source>
</reference>
<evidence type="ECO:0000313" key="1">
    <source>
        <dbReference type="EMBL" id="AZI53911.1"/>
    </source>
</evidence>
<gene>
    <name evidence="1" type="ORF">EIB75_00955</name>
    <name evidence="2" type="ORF">EIB75_10585</name>
</gene>
<dbReference type="AlphaFoldDB" id="A0A3G8ZE67"/>
<organism evidence="2 3">
    <name type="scientific">Epilithonimonas vandammei</name>
    <dbReference type="NCBI Taxonomy" id="2487072"/>
    <lineage>
        <taxon>Bacteria</taxon>
        <taxon>Pseudomonadati</taxon>
        <taxon>Bacteroidota</taxon>
        <taxon>Flavobacteriia</taxon>
        <taxon>Flavobacteriales</taxon>
        <taxon>Weeksellaceae</taxon>
        <taxon>Chryseobacterium group</taxon>
        <taxon>Epilithonimonas</taxon>
    </lineage>
</organism>
<dbReference type="EMBL" id="CP034160">
    <property type="protein sequence ID" value="AZI55669.1"/>
    <property type="molecule type" value="Genomic_DNA"/>
</dbReference>
<accession>A0A3G8ZE67</accession>
<protein>
    <submittedName>
        <fullName evidence="2">Nucleotidyltransferase</fullName>
    </submittedName>
</protein>
<evidence type="ECO:0000313" key="3">
    <source>
        <dbReference type="Proteomes" id="UP000272316"/>
    </source>
</evidence>
<reference evidence="3" key="2">
    <citation type="submission" date="2018-11" db="EMBL/GenBank/DDBJ databases">
        <title>Proposal to divide the Flavobacteriaceae and reorganize its genera based on Amino Acid Identity values calculated from whole genome sequences.</title>
        <authorList>
            <person name="Nicholson A.C."/>
            <person name="Gulvik C.A."/>
            <person name="Whitney A.M."/>
            <person name="Sheth M."/>
            <person name="Batra D."/>
            <person name="Pryor J."/>
            <person name="Bernardet J.-F."/>
            <person name="Hugo C."/>
            <person name="Kampfer P."/>
            <person name="Newman J.D."/>
            <person name="McQuiston J.R."/>
        </authorList>
    </citation>
    <scope>NUCLEOTIDE SEQUENCE [LARGE SCALE GENOMIC DNA]</scope>
    <source>
        <strain evidence="3">H6466</strain>
    </source>
</reference>
<dbReference type="GO" id="GO:0016740">
    <property type="term" value="F:transferase activity"/>
    <property type="evidence" value="ECO:0007669"/>
    <property type="project" value="UniProtKB-KW"/>
</dbReference>
<dbReference type="EMBL" id="CP034160">
    <property type="protein sequence ID" value="AZI53911.1"/>
    <property type="molecule type" value="Genomic_DNA"/>
</dbReference>
<proteinExistence type="predicted"/>